<evidence type="ECO:0000256" key="1">
    <source>
        <dbReference type="SAM" id="MobiDB-lite"/>
    </source>
</evidence>
<dbReference type="InterPro" id="IPR029498">
    <property type="entry name" value="HeLo_dom"/>
</dbReference>
<protein>
    <recommendedName>
        <fullName evidence="2">Prion-inhibition and propagation HeLo domain-containing protein</fullName>
    </recommendedName>
</protein>
<keyword evidence="4" id="KW-1185">Reference proteome</keyword>
<dbReference type="InterPro" id="IPR038305">
    <property type="entry name" value="HeLo_sf"/>
</dbReference>
<dbReference type="Pfam" id="PF14479">
    <property type="entry name" value="HeLo"/>
    <property type="match status" value="1"/>
</dbReference>
<feature type="domain" description="Prion-inhibition and propagation HeLo" evidence="2">
    <location>
        <begin position="9"/>
        <end position="78"/>
    </location>
</feature>
<feature type="region of interest" description="Disordered" evidence="1">
    <location>
        <begin position="405"/>
        <end position="432"/>
    </location>
</feature>
<comment type="caution">
    <text evidence="3">The sequence shown here is derived from an EMBL/GenBank/DDBJ whole genome shotgun (WGS) entry which is preliminary data.</text>
</comment>
<organism evidence="3 4">
    <name type="scientific">Fusarium phyllophilum</name>
    <dbReference type="NCBI Taxonomy" id="47803"/>
    <lineage>
        <taxon>Eukaryota</taxon>
        <taxon>Fungi</taxon>
        <taxon>Dikarya</taxon>
        <taxon>Ascomycota</taxon>
        <taxon>Pezizomycotina</taxon>
        <taxon>Sordariomycetes</taxon>
        <taxon>Hypocreomycetidae</taxon>
        <taxon>Hypocreales</taxon>
        <taxon>Nectriaceae</taxon>
        <taxon>Fusarium</taxon>
        <taxon>Fusarium fujikuroi species complex</taxon>
    </lineage>
</organism>
<name>A0A8H5I7N5_9HYPO</name>
<gene>
    <name evidence="3" type="ORF">FPHYL_13974</name>
</gene>
<reference evidence="3 4" key="1">
    <citation type="submission" date="2020-05" db="EMBL/GenBank/DDBJ databases">
        <title>Identification and distribution of gene clusters putatively required for synthesis of sphingolipid metabolism inhibitors in phylogenetically diverse species of the filamentous fungus Fusarium.</title>
        <authorList>
            <person name="Kim H.-S."/>
            <person name="Busman M."/>
            <person name="Brown D.W."/>
            <person name="Divon H."/>
            <person name="Uhlig S."/>
            <person name="Proctor R.H."/>
        </authorList>
    </citation>
    <scope>NUCLEOTIDE SEQUENCE [LARGE SCALE GENOMIC DNA]</scope>
    <source>
        <strain evidence="3 4">NRRL 13617</strain>
    </source>
</reference>
<dbReference type="InterPro" id="IPR011009">
    <property type="entry name" value="Kinase-like_dom_sf"/>
</dbReference>
<accession>A0A8H5I7N5</accession>
<dbReference type="EMBL" id="JAAOAQ010001020">
    <property type="protein sequence ID" value="KAF5531057.1"/>
    <property type="molecule type" value="Genomic_DNA"/>
</dbReference>
<sequence length="432" mass="48199">MADPTGTAGTALGATSLFLQIFQGCVDGFSVWQKGETLASAAFILKARLEMPVARFKAWGLDWGFDREPDAACWRDDRFIENGDLAVNTSVTRFSGVGVCRKCPSFSGNVAWGHAPTGIEDSQEREEYTKKLEAMRDEAKVSEKRRWALKEGKITKTLELLEFMIDDLCKFLKTSENDPVAIAVATGAPDDSMLQSLALLKVMVLQLQLGAHNAEKIDEKDRPLRETGPLDERTRRSTEVFRKGTNSTDVLVEWKLIDGSHIPPGHTTAMYHAMEGNRIKNLTHLLKWSSKLGDLRTLDCIGVITRDGPSDDEARYGIIFSMPTKKYTTLKTILEGPRDKIYLDDWFKVAKSVTRAVLCLHLAGWLHKGLRSENILYVQDAAGNISYEEPYLAGLEYSREISLPGQTEGVTNDPEANLYRHEEVQGVPEEPS</sequence>
<dbReference type="PANTHER" id="PTHR37542">
    <property type="entry name" value="HELO DOMAIN-CONTAINING PROTEIN-RELATED"/>
    <property type="match status" value="1"/>
</dbReference>
<dbReference type="AlphaFoldDB" id="A0A8H5I7N5"/>
<dbReference type="SUPFAM" id="SSF56112">
    <property type="entry name" value="Protein kinase-like (PK-like)"/>
    <property type="match status" value="1"/>
</dbReference>
<dbReference type="PANTHER" id="PTHR37542:SF3">
    <property type="entry name" value="PRION-INHIBITION AND PROPAGATION HELO DOMAIN-CONTAINING PROTEIN"/>
    <property type="match status" value="1"/>
</dbReference>
<evidence type="ECO:0000313" key="4">
    <source>
        <dbReference type="Proteomes" id="UP000582016"/>
    </source>
</evidence>
<evidence type="ECO:0000259" key="2">
    <source>
        <dbReference type="Pfam" id="PF14479"/>
    </source>
</evidence>
<feature type="region of interest" description="Disordered" evidence="1">
    <location>
        <begin position="218"/>
        <end position="237"/>
    </location>
</feature>
<dbReference type="OrthoDB" id="193716at2759"/>
<proteinExistence type="predicted"/>
<dbReference type="Gene3D" id="1.20.120.1020">
    <property type="entry name" value="Prion-inhibition and propagation, HeLo domain"/>
    <property type="match status" value="1"/>
</dbReference>
<dbReference type="Proteomes" id="UP000582016">
    <property type="component" value="Unassembled WGS sequence"/>
</dbReference>
<evidence type="ECO:0000313" key="3">
    <source>
        <dbReference type="EMBL" id="KAF5531057.1"/>
    </source>
</evidence>